<dbReference type="InterPro" id="IPR011078">
    <property type="entry name" value="PyrdxlP_homeostasis"/>
</dbReference>
<dbReference type="CDD" id="cd00635">
    <property type="entry name" value="PLPDE_III_YBL036c_like"/>
    <property type="match status" value="1"/>
</dbReference>
<dbReference type="NCBIfam" id="TIGR00044">
    <property type="entry name" value="YggS family pyridoxal phosphate-dependent enzyme"/>
    <property type="match status" value="1"/>
</dbReference>
<evidence type="ECO:0000313" key="7">
    <source>
        <dbReference type="Proteomes" id="UP000318478"/>
    </source>
</evidence>
<organism evidence="6 7">
    <name type="scientific">Posidoniimonas polymericola</name>
    <dbReference type="NCBI Taxonomy" id="2528002"/>
    <lineage>
        <taxon>Bacteria</taxon>
        <taxon>Pseudomonadati</taxon>
        <taxon>Planctomycetota</taxon>
        <taxon>Planctomycetia</taxon>
        <taxon>Pirellulales</taxon>
        <taxon>Lacipirellulaceae</taxon>
        <taxon>Posidoniimonas</taxon>
    </lineage>
</organism>
<dbReference type="HAMAP" id="MF_02087">
    <property type="entry name" value="PLP_homeostasis"/>
    <property type="match status" value="1"/>
</dbReference>
<dbReference type="AlphaFoldDB" id="A0A5C5YM24"/>
<dbReference type="PANTHER" id="PTHR10146">
    <property type="entry name" value="PROLINE SYNTHETASE CO-TRANSCRIBED BACTERIAL HOMOLOG PROTEIN"/>
    <property type="match status" value="1"/>
</dbReference>
<dbReference type="PIRSF" id="PIRSF004848">
    <property type="entry name" value="YBL036c_PLPDEIII"/>
    <property type="match status" value="1"/>
</dbReference>
<dbReference type="OrthoDB" id="9804072at2"/>
<reference evidence="6 7" key="1">
    <citation type="submission" date="2019-02" db="EMBL/GenBank/DDBJ databases">
        <title>Deep-cultivation of Planctomycetes and their phenomic and genomic characterization uncovers novel biology.</title>
        <authorList>
            <person name="Wiegand S."/>
            <person name="Jogler M."/>
            <person name="Boedeker C."/>
            <person name="Pinto D."/>
            <person name="Vollmers J."/>
            <person name="Rivas-Marin E."/>
            <person name="Kohn T."/>
            <person name="Peeters S.H."/>
            <person name="Heuer A."/>
            <person name="Rast P."/>
            <person name="Oberbeckmann S."/>
            <person name="Bunk B."/>
            <person name="Jeske O."/>
            <person name="Meyerdierks A."/>
            <person name="Storesund J.E."/>
            <person name="Kallscheuer N."/>
            <person name="Luecker S."/>
            <person name="Lage O.M."/>
            <person name="Pohl T."/>
            <person name="Merkel B.J."/>
            <person name="Hornburger P."/>
            <person name="Mueller R.-W."/>
            <person name="Bruemmer F."/>
            <person name="Labrenz M."/>
            <person name="Spormann A.M."/>
            <person name="Op Den Camp H."/>
            <person name="Overmann J."/>
            <person name="Amann R."/>
            <person name="Jetten M.S.M."/>
            <person name="Mascher T."/>
            <person name="Medema M.H."/>
            <person name="Devos D.P."/>
            <person name="Kaster A.-K."/>
            <person name="Ovreas L."/>
            <person name="Rohde M."/>
            <person name="Galperin M.Y."/>
            <person name="Jogler C."/>
        </authorList>
    </citation>
    <scope>NUCLEOTIDE SEQUENCE [LARGE SCALE GENOMIC DNA]</scope>
    <source>
        <strain evidence="6 7">Pla123a</strain>
    </source>
</reference>
<protein>
    <recommendedName>
        <fullName evidence="2">Pyridoxal phosphate homeostasis protein</fullName>
        <shortName evidence="2">PLP homeostasis protein</shortName>
    </recommendedName>
</protein>
<gene>
    <name evidence="6" type="ORF">Pla123a_26790</name>
</gene>
<keyword evidence="7" id="KW-1185">Reference proteome</keyword>
<evidence type="ECO:0000256" key="1">
    <source>
        <dbReference type="ARBA" id="ARBA00022898"/>
    </source>
</evidence>
<dbReference type="Pfam" id="PF01168">
    <property type="entry name" value="Ala_racemase_N"/>
    <property type="match status" value="1"/>
</dbReference>
<sequence length="236" mass="25337">MTDRSTLVRQNLQAVQSRIADAAQRAGRAADEVRLVGVTKYVDADATALLANAGCSTLGESRPQQLWEKADSPELAGRSIEWHLIGHLQRNKVRQTLPHVALLHSIDSLRLLKAVQQAAAAIGQPARALLEVNCSGDAEKHGFAPDELDAVVGSLAEYPDVEIHGLMTMAAREGGADQARNNFALLRELRERVAPNAPDGVSLTELSMGMSGDFEEAIAEGATMVRVGSTLWEGLR</sequence>
<comment type="caution">
    <text evidence="6">The sequence shown here is derived from an EMBL/GenBank/DDBJ whole genome shotgun (WGS) entry which is preliminary data.</text>
</comment>
<feature type="domain" description="Alanine racemase N-terminal" evidence="5">
    <location>
        <begin position="11"/>
        <end position="232"/>
    </location>
</feature>
<comment type="similarity">
    <text evidence="2 4">Belongs to the pyridoxal phosphate-binding protein YggS/PROSC family.</text>
</comment>
<dbReference type="EMBL" id="SJPO01000006">
    <property type="protein sequence ID" value="TWT75895.1"/>
    <property type="molecule type" value="Genomic_DNA"/>
</dbReference>
<dbReference type="SUPFAM" id="SSF51419">
    <property type="entry name" value="PLP-binding barrel"/>
    <property type="match status" value="1"/>
</dbReference>
<dbReference type="GO" id="GO:0030170">
    <property type="term" value="F:pyridoxal phosphate binding"/>
    <property type="evidence" value="ECO:0007669"/>
    <property type="project" value="UniProtKB-UniRule"/>
</dbReference>
<dbReference type="InterPro" id="IPR001608">
    <property type="entry name" value="Ala_racemase_N"/>
</dbReference>
<comment type="cofactor">
    <cofactor evidence="3">
        <name>pyridoxal 5'-phosphate</name>
        <dbReference type="ChEBI" id="CHEBI:597326"/>
    </cofactor>
</comment>
<evidence type="ECO:0000313" key="6">
    <source>
        <dbReference type="EMBL" id="TWT75895.1"/>
    </source>
</evidence>
<evidence type="ECO:0000256" key="2">
    <source>
        <dbReference type="HAMAP-Rule" id="MF_02087"/>
    </source>
</evidence>
<dbReference type="Gene3D" id="3.20.20.10">
    <property type="entry name" value="Alanine racemase"/>
    <property type="match status" value="1"/>
</dbReference>
<keyword evidence="1 2" id="KW-0663">Pyridoxal phosphate</keyword>
<dbReference type="Proteomes" id="UP000318478">
    <property type="component" value="Unassembled WGS sequence"/>
</dbReference>
<dbReference type="RefSeq" id="WP_146587687.1">
    <property type="nucleotide sequence ID" value="NZ_SJPO01000006.1"/>
</dbReference>
<dbReference type="PANTHER" id="PTHR10146:SF14">
    <property type="entry name" value="PYRIDOXAL PHOSPHATE HOMEOSTASIS PROTEIN"/>
    <property type="match status" value="1"/>
</dbReference>
<name>A0A5C5YM24_9BACT</name>
<accession>A0A5C5YM24</accession>
<feature type="modified residue" description="N6-(pyridoxal phosphate)lysine" evidence="2 3">
    <location>
        <position position="40"/>
    </location>
</feature>
<proteinExistence type="inferred from homology"/>
<comment type="function">
    <text evidence="2">Pyridoxal 5'-phosphate (PLP)-binding protein, which is involved in PLP homeostasis.</text>
</comment>
<evidence type="ECO:0000256" key="3">
    <source>
        <dbReference type="PIRSR" id="PIRSR004848-1"/>
    </source>
</evidence>
<dbReference type="InterPro" id="IPR029066">
    <property type="entry name" value="PLP-binding_barrel"/>
</dbReference>
<evidence type="ECO:0000256" key="4">
    <source>
        <dbReference type="RuleBase" id="RU004514"/>
    </source>
</evidence>
<evidence type="ECO:0000259" key="5">
    <source>
        <dbReference type="Pfam" id="PF01168"/>
    </source>
</evidence>